<organism evidence="4 5">
    <name type="scientific">Saccharothrix espanaensis (strain ATCC 51144 / DSM 44229 / JCM 9112 / NBRC 15066 / NRRL 15764)</name>
    <dbReference type="NCBI Taxonomy" id="1179773"/>
    <lineage>
        <taxon>Bacteria</taxon>
        <taxon>Bacillati</taxon>
        <taxon>Actinomycetota</taxon>
        <taxon>Actinomycetes</taxon>
        <taxon>Pseudonocardiales</taxon>
        <taxon>Pseudonocardiaceae</taxon>
        <taxon>Saccharothrix</taxon>
    </lineage>
</organism>
<proteinExistence type="inferred from homology"/>
<accession>K0JVS2</accession>
<sequence length="441" mass="49038">MARWRFGERVASRRFGKRAAWRGLGKRAGAWWWVVVVGVVVAACAAPVVDPVRNGQGRITFVDSQDLSNRQIKLRVDQWNAQAGRHQQVTYLPLPSPTDAYRAQLMARAQDLVGARGDVQAQCYDVMTLDVVWTAEFAESGYLAPLTPDEFGMDRYLSAAVASTVDERGRLWAVPWRADVGVLYYRSDVLSGKGLGWPTTWPELERMAERLGPEHGLAGYVGQLDRYEGLTVNALEAIWAHGGDADVRWDSPEVRAGIGTLVRGVEEGWIPPEALTYKESDSLKEFMEGRALFLRNWPYARVLLESSPLKGRFKMAALPGPGALGGWNVAVSRCSKHQATARKFIRFLTDEDSQRALLEQAGYPPTLRALYREPELNARLPHLGVLRTAVENARNRPRSAHYDEVTRVVQGAVHASLRNPGSLEAELRQLAADVTRAKSGR</sequence>
<evidence type="ECO:0000313" key="4">
    <source>
        <dbReference type="EMBL" id="CCH28904.1"/>
    </source>
</evidence>
<dbReference type="KEGG" id="sesp:BN6_15810"/>
<dbReference type="Gene3D" id="3.40.190.10">
    <property type="entry name" value="Periplasmic binding protein-like II"/>
    <property type="match status" value="2"/>
</dbReference>
<dbReference type="Pfam" id="PF01547">
    <property type="entry name" value="SBP_bac_1"/>
    <property type="match status" value="1"/>
</dbReference>
<dbReference type="InterPro" id="IPR050490">
    <property type="entry name" value="Bact_solute-bd_prot1"/>
</dbReference>
<dbReference type="eggNOG" id="COG1653">
    <property type="taxonomic scope" value="Bacteria"/>
</dbReference>
<gene>
    <name evidence="4" type="ordered locus">BN6_15810</name>
</gene>
<keyword evidence="3" id="KW-0732">Signal</keyword>
<reference evidence="4 5" key="1">
    <citation type="journal article" date="2012" name="BMC Genomics">
        <title>Complete genome sequence of Saccharothrix espanaensis DSM 44229T and comparison to the other completely sequenced Pseudonocardiaceae.</title>
        <authorList>
            <person name="Strobel T."/>
            <person name="Al-Dilaimi A."/>
            <person name="Blom J."/>
            <person name="Gessner A."/>
            <person name="Kalinowski J."/>
            <person name="Luzhetska M."/>
            <person name="Puhler A."/>
            <person name="Szczepanowski R."/>
            <person name="Bechthold A."/>
            <person name="Ruckert C."/>
        </authorList>
    </citation>
    <scope>NUCLEOTIDE SEQUENCE [LARGE SCALE GENOMIC DNA]</scope>
    <source>
        <strain evidence="5">ATCC 51144 / DSM 44229 / JCM 9112 / NBRC 15066 / NRRL 15764</strain>
    </source>
</reference>
<dbReference type="SUPFAM" id="SSF53850">
    <property type="entry name" value="Periplasmic binding protein-like II"/>
    <property type="match status" value="1"/>
</dbReference>
<keyword evidence="5" id="KW-1185">Reference proteome</keyword>
<dbReference type="EMBL" id="HE804045">
    <property type="protein sequence ID" value="CCH28904.1"/>
    <property type="molecule type" value="Genomic_DNA"/>
</dbReference>
<comment type="similarity">
    <text evidence="1">Belongs to the bacterial solute-binding protein 1 family.</text>
</comment>
<name>K0JVS2_SACES</name>
<dbReference type="HOGENOM" id="CLU_031285_9_1_11"/>
<dbReference type="AlphaFoldDB" id="K0JVS2"/>
<dbReference type="Proteomes" id="UP000006281">
    <property type="component" value="Chromosome"/>
</dbReference>
<evidence type="ECO:0000256" key="1">
    <source>
        <dbReference type="ARBA" id="ARBA00008520"/>
    </source>
</evidence>
<dbReference type="PATRIC" id="fig|1179773.3.peg.1584"/>
<dbReference type="CDD" id="cd14750">
    <property type="entry name" value="PBP2_TMBP"/>
    <property type="match status" value="1"/>
</dbReference>
<protein>
    <submittedName>
        <fullName evidence="4">Uncharacterized protein</fullName>
    </submittedName>
</protein>
<keyword evidence="2" id="KW-0813">Transport</keyword>
<dbReference type="STRING" id="1179773.BN6_15810"/>
<evidence type="ECO:0000313" key="5">
    <source>
        <dbReference type="Proteomes" id="UP000006281"/>
    </source>
</evidence>
<dbReference type="InterPro" id="IPR006059">
    <property type="entry name" value="SBP"/>
</dbReference>
<evidence type="ECO:0000256" key="2">
    <source>
        <dbReference type="ARBA" id="ARBA00022448"/>
    </source>
</evidence>
<dbReference type="PANTHER" id="PTHR43649:SF34">
    <property type="entry name" value="ABC TRANSPORTER PERIPLASMIC-BINDING PROTEIN YCJN-RELATED"/>
    <property type="match status" value="1"/>
</dbReference>
<evidence type="ECO:0000256" key="3">
    <source>
        <dbReference type="ARBA" id="ARBA00022729"/>
    </source>
</evidence>
<dbReference type="PANTHER" id="PTHR43649">
    <property type="entry name" value="ARABINOSE-BINDING PROTEIN-RELATED"/>
    <property type="match status" value="1"/>
</dbReference>